<evidence type="ECO:0000313" key="2">
    <source>
        <dbReference type="EMBL" id="KAB1141368.1"/>
    </source>
</evidence>
<feature type="domain" description="A-factor biosynthesis hotdog" evidence="1">
    <location>
        <begin position="30"/>
        <end position="164"/>
    </location>
</feature>
<sequence length="329" mass="35239">MSPLKQAVRPDSLSPEKEAELFERTVPRGLVHRSAVSEVLLTGLRPKGRDKYHIGAQWARGHSYYGPVAGRWHDPMLLGESIRQAGLLLAHEALGIPLDYHFLTQSTSFELTERGARLAGTPADVVLGVTLRDIRCRGAYVSSFALDVLAHRDGELMGSGHAASDCVGPAVYRRLRGARAEARPAYTLIRAVRPDLVGRSCEFDVVLGRPEVEDAEGLGGVHLLRVDATHPVLFDHPVDHVPGMLLLEAARQAALSALGLPRGLLVGCDASFRRYVEFDSPCLVSASKPTADPEGGRTLTVQFHQAGSVAATVAVTVLDGESGPPGTTT</sequence>
<evidence type="ECO:0000259" key="1">
    <source>
        <dbReference type="Pfam" id="PF03756"/>
    </source>
</evidence>
<dbReference type="InterPro" id="IPR005509">
    <property type="entry name" value="AfsA_hotdog_dom"/>
</dbReference>
<proteinExistence type="predicted"/>
<organism evidence="2 3">
    <name type="scientific">Streptomyces luteolifulvus</name>
    <dbReference type="NCBI Taxonomy" id="2615112"/>
    <lineage>
        <taxon>Bacteria</taxon>
        <taxon>Bacillati</taxon>
        <taxon>Actinomycetota</taxon>
        <taxon>Actinomycetes</taxon>
        <taxon>Kitasatosporales</taxon>
        <taxon>Streptomycetaceae</taxon>
        <taxon>Streptomyces</taxon>
    </lineage>
</organism>
<dbReference type="RefSeq" id="WP_150955224.1">
    <property type="nucleotide sequence ID" value="NZ_VZRB01000032.1"/>
</dbReference>
<keyword evidence="3" id="KW-1185">Reference proteome</keyword>
<dbReference type="InterPro" id="IPR047757">
    <property type="entry name" value="AfsA-like"/>
</dbReference>
<feature type="domain" description="A-factor biosynthesis hotdog" evidence="1">
    <location>
        <begin position="196"/>
        <end position="317"/>
    </location>
</feature>
<dbReference type="Proteomes" id="UP000442707">
    <property type="component" value="Unassembled WGS sequence"/>
</dbReference>
<comment type="caution">
    <text evidence="2">The sequence shown here is derived from an EMBL/GenBank/DDBJ whole genome shotgun (WGS) entry which is preliminary data.</text>
</comment>
<dbReference type="EMBL" id="VZRB01000032">
    <property type="protein sequence ID" value="KAB1141368.1"/>
    <property type="molecule type" value="Genomic_DNA"/>
</dbReference>
<reference evidence="2 3" key="1">
    <citation type="submission" date="2019-09" db="EMBL/GenBank/DDBJ databases">
        <title>Screening of Novel Bioactive Compounds from Soil-Associated.</title>
        <authorList>
            <person name="Zhao S."/>
        </authorList>
    </citation>
    <scope>NUCLEOTIDE SEQUENCE [LARGE SCALE GENOMIC DNA]</scope>
    <source>
        <strain evidence="2 3">HIT-DPA4</strain>
    </source>
</reference>
<evidence type="ECO:0000313" key="3">
    <source>
        <dbReference type="Proteomes" id="UP000442707"/>
    </source>
</evidence>
<accession>A0A6H9US27</accession>
<dbReference type="NCBIfam" id="NF041195">
    <property type="entry name" value="ScbA_BarX_GamBu"/>
    <property type="match status" value="1"/>
</dbReference>
<dbReference type="GO" id="GO:0016740">
    <property type="term" value="F:transferase activity"/>
    <property type="evidence" value="ECO:0007669"/>
    <property type="project" value="InterPro"/>
</dbReference>
<name>A0A6H9US27_9ACTN</name>
<dbReference type="Pfam" id="PF03756">
    <property type="entry name" value="AfsA"/>
    <property type="match status" value="2"/>
</dbReference>
<dbReference type="AlphaFoldDB" id="A0A6H9US27"/>
<gene>
    <name evidence="2" type="ORF">F7R91_32570</name>
</gene>
<protein>
    <recommendedName>
        <fullName evidence="1">A-factor biosynthesis hotdog domain-containing protein</fullName>
    </recommendedName>
</protein>